<protein>
    <submittedName>
        <fullName evidence="1">Uncharacterized protein</fullName>
    </submittedName>
</protein>
<name>A0AAV2PIK5_MEGNR</name>
<sequence>MEARRCGLDLTGGSSGRAINGPGFARSIRIDSSSGLSRIPASLSVNPSTGPVGGSALMHSMQSDMSSQVSVDHSLNSLTSLRDAAPDIISNEMRSVDLGPVEQNSFKLIDENELLQV</sequence>
<gene>
    <name evidence="1" type="ORF">MNOR_LOCUS299</name>
</gene>
<dbReference type="Proteomes" id="UP001497623">
    <property type="component" value="Unassembled WGS sequence"/>
</dbReference>
<reference evidence="1 2" key="1">
    <citation type="submission" date="2024-05" db="EMBL/GenBank/DDBJ databases">
        <authorList>
            <person name="Wallberg A."/>
        </authorList>
    </citation>
    <scope>NUCLEOTIDE SEQUENCE [LARGE SCALE GENOMIC DNA]</scope>
</reference>
<accession>A0AAV2PIK5</accession>
<evidence type="ECO:0000313" key="1">
    <source>
        <dbReference type="EMBL" id="CAL4058855.1"/>
    </source>
</evidence>
<comment type="caution">
    <text evidence="1">The sequence shown here is derived from an EMBL/GenBank/DDBJ whole genome shotgun (WGS) entry which is preliminary data.</text>
</comment>
<evidence type="ECO:0000313" key="2">
    <source>
        <dbReference type="Proteomes" id="UP001497623"/>
    </source>
</evidence>
<dbReference type="EMBL" id="CAXKWB010000060">
    <property type="protein sequence ID" value="CAL4058855.1"/>
    <property type="molecule type" value="Genomic_DNA"/>
</dbReference>
<proteinExistence type="predicted"/>
<feature type="non-terminal residue" evidence="1">
    <location>
        <position position="117"/>
    </location>
</feature>
<organism evidence="1 2">
    <name type="scientific">Meganyctiphanes norvegica</name>
    <name type="common">Northern krill</name>
    <name type="synonym">Thysanopoda norvegica</name>
    <dbReference type="NCBI Taxonomy" id="48144"/>
    <lineage>
        <taxon>Eukaryota</taxon>
        <taxon>Metazoa</taxon>
        <taxon>Ecdysozoa</taxon>
        <taxon>Arthropoda</taxon>
        <taxon>Crustacea</taxon>
        <taxon>Multicrustacea</taxon>
        <taxon>Malacostraca</taxon>
        <taxon>Eumalacostraca</taxon>
        <taxon>Eucarida</taxon>
        <taxon>Euphausiacea</taxon>
        <taxon>Euphausiidae</taxon>
        <taxon>Meganyctiphanes</taxon>
    </lineage>
</organism>
<dbReference type="AlphaFoldDB" id="A0AAV2PIK5"/>
<keyword evidence="2" id="KW-1185">Reference proteome</keyword>